<evidence type="ECO:0000256" key="1">
    <source>
        <dbReference type="ARBA" id="ARBA00008834"/>
    </source>
</evidence>
<keyword evidence="5" id="KW-0812">Transmembrane</keyword>
<dbReference type="Pfam" id="PF00295">
    <property type="entry name" value="Glyco_hydro_28"/>
    <property type="match status" value="2"/>
</dbReference>
<organism evidence="6 7">
    <name type="scientific">Urochloa decumbens</name>
    <dbReference type="NCBI Taxonomy" id="240449"/>
    <lineage>
        <taxon>Eukaryota</taxon>
        <taxon>Viridiplantae</taxon>
        <taxon>Streptophyta</taxon>
        <taxon>Embryophyta</taxon>
        <taxon>Tracheophyta</taxon>
        <taxon>Spermatophyta</taxon>
        <taxon>Magnoliopsida</taxon>
        <taxon>Liliopsida</taxon>
        <taxon>Poales</taxon>
        <taxon>Poaceae</taxon>
        <taxon>PACMAD clade</taxon>
        <taxon>Panicoideae</taxon>
        <taxon>Panicodae</taxon>
        <taxon>Paniceae</taxon>
        <taxon>Melinidinae</taxon>
        <taxon>Urochloa</taxon>
    </lineage>
</organism>
<keyword evidence="5" id="KW-1133">Transmembrane helix</keyword>
<protein>
    <recommendedName>
        <fullName evidence="8">Polygalacturonase</fullName>
    </recommendedName>
</protein>
<sequence>MVETAGGRLHQRRGVAAFVAANKTLLAAAWVVGFTLVFLLLSAPLPPSRPAPRLRPTAYNLTDFGGVGDGRALNTEAFERAVEAIAALAERVGGQLNVPPGRWLTAPFNLTSHMTLFLAEGAEILGIPDEKYWPLMPALPSYGWYGQERKGPRFGSLIHGQNLKDVVITGYNGSINGQGEVWWMKHRRRMLNNTRPPLVQLMWSRDIIVANITLWNSPFWHFHPYDCTNVTVSNVTILSPVSGAPNTDGIDVWWSCKCYCRECPYLGIKERCEDKDCYRKRRYIRNISYHNITFDNVRAGIVIKVDYNEHADDGYDRTAFPDIMSVSFKGIHGRGVRVPVRAHGSDVIPIKDISFQDMSVGISYKKEHIFQCSYVEGRIIGSVFPKPCENLDLYNEQGQLVKQAVSLNSTELDYDI</sequence>
<keyword evidence="7" id="KW-1185">Reference proteome</keyword>
<keyword evidence="3 4" id="KW-0326">Glycosidase</keyword>
<evidence type="ECO:0000256" key="4">
    <source>
        <dbReference type="RuleBase" id="RU361169"/>
    </source>
</evidence>
<dbReference type="Proteomes" id="UP001497457">
    <property type="component" value="Unassembled WGS sequence"/>
</dbReference>
<keyword evidence="2 4" id="KW-0378">Hydrolase</keyword>
<dbReference type="GO" id="GO:0016798">
    <property type="term" value="F:hydrolase activity, acting on glycosyl bonds"/>
    <property type="evidence" value="ECO:0007669"/>
    <property type="project" value="UniProtKB-KW"/>
</dbReference>
<reference evidence="6 7" key="1">
    <citation type="submission" date="2024-10" db="EMBL/GenBank/DDBJ databases">
        <authorList>
            <person name="Ryan C."/>
        </authorList>
    </citation>
    <scope>NUCLEOTIDE SEQUENCE [LARGE SCALE GENOMIC DNA]</scope>
</reference>
<proteinExistence type="inferred from homology"/>
<dbReference type="EMBL" id="CAXIPR030000810">
    <property type="protein sequence ID" value="CAM0147381.1"/>
    <property type="molecule type" value="Genomic_DNA"/>
</dbReference>
<dbReference type="InterPro" id="IPR000743">
    <property type="entry name" value="Glyco_hydro_28"/>
</dbReference>
<accession>A0ABC9H1M8</accession>
<keyword evidence="5" id="KW-0472">Membrane</keyword>
<dbReference type="AlphaFoldDB" id="A0ABC9H1M8"/>
<dbReference type="InterPro" id="IPR012334">
    <property type="entry name" value="Pectin_lyas_fold"/>
</dbReference>
<evidence type="ECO:0000256" key="3">
    <source>
        <dbReference type="ARBA" id="ARBA00023295"/>
    </source>
</evidence>
<comment type="caution">
    <text evidence="6">The sequence shown here is derived from an EMBL/GenBank/DDBJ whole genome shotgun (WGS) entry which is preliminary data.</text>
</comment>
<evidence type="ECO:0000313" key="6">
    <source>
        <dbReference type="EMBL" id="CAM0147381.1"/>
    </source>
</evidence>
<evidence type="ECO:0000256" key="5">
    <source>
        <dbReference type="SAM" id="Phobius"/>
    </source>
</evidence>
<evidence type="ECO:0008006" key="8">
    <source>
        <dbReference type="Google" id="ProtNLM"/>
    </source>
</evidence>
<evidence type="ECO:0000256" key="2">
    <source>
        <dbReference type="ARBA" id="ARBA00022801"/>
    </source>
</evidence>
<name>A0ABC9H1M8_9POAL</name>
<dbReference type="PANTHER" id="PTHR31339:SF44">
    <property type="entry name" value="PECTIN LYASE-LIKE SUPERFAMILY PROTEIN"/>
    <property type="match status" value="1"/>
</dbReference>
<dbReference type="InterPro" id="IPR011050">
    <property type="entry name" value="Pectin_lyase_fold/virulence"/>
</dbReference>
<dbReference type="InterPro" id="IPR051801">
    <property type="entry name" value="GH28_Enzymes"/>
</dbReference>
<dbReference type="Gene3D" id="2.160.20.10">
    <property type="entry name" value="Single-stranded right-handed beta-helix, Pectin lyase-like"/>
    <property type="match status" value="2"/>
</dbReference>
<gene>
    <name evidence="6" type="ORF">URODEC1_LOCUS120821</name>
</gene>
<dbReference type="SUPFAM" id="SSF51126">
    <property type="entry name" value="Pectin lyase-like"/>
    <property type="match status" value="1"/>
</dbReference>
<dbReference type="PANTHER" id="PTHR31339">
    <property type="entry name" value="PECTIN LYASE-RELATED"/>
    <property type="match status" value="1"/>
</dbReference>
<comment type="similarity">
    <text evidence="1 4">Belongs to the glycosyl hydrolase 28 family.</text>
</comment>
<feature type="transmembrane region" description="Helical" evidence="5">
    <location>
        <begin position="25"/>
        <end position="45"/>
    </location>
</feature>
<evidence type="ECO:0000313" key="7">
    <source>
        <dbReference type="Proteomes" id="UP001497457"/>
    </source>
</evidence>